<sequence>MAGFVKEVTSRRSALEDISKRLLFPWEYPVRELQLGEAVGKRSACEIINDMPYPPFCRSLRDGYAVRHGDAAGATPGTPLFLTKRGEVLMGQDPDFGISSSEAALIPTGGILPEGADAVVMLEDTELAGGWIEVRRGVQAGENIIFKGEEIPQGERLLAAGGMVDFQTIGMLATAGVSRLPVIGLKISILSTGDEIVPVEMKELPPGCLRDVNGWNLKALLSRYGFEAEYRGIANDDGAEFERRFHEELAGCDLLILSGGSSVGVRDHCSEMLASLPEPGLLVRGLNIVPGKPTLIAADAAAKKLVVSLPGHPLSCLTVAFTVLLPLLLRRIGSENAVCGTRTRLPLSRDLAARTGPEEFVPCVLGADGSVAPVAAKSGYISVLAKASGLICVPEDRETIRAGEDAEVWLWQ</sequence>
<keyword evidence="6" id="KW-0500">Molybdenum</keyword>
<dbReference type="Pfam" id="PF00994">
    <property type="entry name" value="MoCF_biosynth"/>
    <property type="match status" value="1"/>
</dbReference>
<dbReference type="SUPFAM" id="SSF63867">
    <property type="entry name" value="MoeA C-terminal domain-like"/>
    <property type="match status" value="1"/>
</dbReference>
<dbReference type="PANTHER" id="PTHR10192">
    <property type="entry name" value="MOLYBDOPTERIN BIOSYNTHESIS PROTEIN"/>
    <property type="match status" value="1"/>
</dbReference>
<keyword evidence="6" id="KW-0460">Magnesium</keyword>
<keyword evidence="4 6" id="KW-0501">Molybdenum cofactor biosynthesis</keyword>
<dbReference type="Gene3D" id="3.90.105.10">
    <property type="entry name" value="Molybdopterin biosynthesis moea protein, domain 2"/>
    <property type="match status" value="1"/>
</dbReference>
<keyword evidence="6" id="KW-0808">Transferase</keyword>
<dbReference type="Pfam" id="PF03454">
    <property type="entry name" value="MoeA_C"/>
    <property type="match status" value="1"/>
</dbReference>
<comment type="function">
    <text evidence="1 6">Catalyzes the insertion of molybdate into adenylated molybdopterin with the concomitant release of AMP.</text>
</comment>
<reference evidence="8 9" key="1">
    <citation type="submission" date="2022-06" db="EMBL/GenBank/DDBJ databases">
        <title>Isolation of gut microbiota from human fecal samples.</title>
        <authorList>
            <person name="Pamer E.G."/>
            <person name="Barat B."/>
            <person name="Waligurski E."/>
            <person name="Medina S."/>
            <person name="Paddock L."/>
            <person name="Mostad J."/>
        </authorList>
    </citation>
    <scope>NUCLEOTIDE SEQUENCE [LARGE SCALE GENOMIC DNA]</scope>
    <source>
        <strain evidence="8 9">DFI.9.90</strain>
    </source>
</reference>
<dbReference type="InterPro" id="IPR001453">
    <property type="entry name" value="MoaB/Mog_dom"/>
</dbReference>
<dbReference type="Gene3D" id="2.170.190.11">
    <property type="entry name" value="Molybdopterin biosynthesis moea protein, domain 3"/>
    <property type="match status" value="1"/>
</dbReference>
<dbReference type="InterPro" id="IPR038987">
    <property type="entry name" value="MoeA-like"/>
</dbReference>
<evidence type="ECO:0000256" key="4">
    <source>
        <dbReference type="ARBA" id="ARBA00023150"/>
    </source>
</evidence>
<dbReference type="SMART" id="SM00852">
    <property type="entry name" value="MoCF_biosynth"/>
    <property type="match status" value="1"/>
</dbReference>
<dbReference type="InterPro" id="IPR036425">
    <property type="entry name" value="MoaB/Mog-like_dom_sf"/>
</dbReference>
<dbReference type="Gene3D" id="2.40.340.10">
    <property type="entry name" value="MoeA, C-terminal, domain IV"/>
    <property type="match status" value="1"/>
</dbReference>
<dbReference type="GeneID" id="95756177"/>
<dbReference type="GO" id="GO:0005737">
    <property type="term" value="C:cytoplasm"/>
    <property type="evidence" value="ECO:0007669"/>
    <property type="project" value="TreeGrafter"/>
</dbReference>
<evidence type="ECO:0000259" key="7">
    <source>
        <dbReference type="SMART" id="SM00852"/>
    </source>
</evidence>
<evidence type="ECO:0000313" key="8">
    <source>
        <dbReference type="EMBL" id="MCQ4813326.1"/>
    </source>
</evidence>
<comment type="pathway">
    <text evidence="2 6">Cofactor biosynthesis; molybdopterin biosynthesis.</text>
</comment>
<dbReference type="EC" id="2.10.1.1" evidence="6"/>
<name>A0AAW5JY54_9BACT</name>
<comment type="similarity">
    <text evidence="3 6">Belongs to the MoeA family.</text>
</comment>
<dbReference type="GO" id="GO:0006777">
    <property type="term" value="P:Mo-molybdopterin cofactor biosynthetic process"/>
    <property type="evidence" value="ECO:0007669"/>
    <property type="project" value="UniProtKB-UniRule"/>
</dbReference>
<keyword evidence="6" id="KW-0479">Metal-binding</keyword>
<evidence type="ECO:0000256" key="2">
    <source>
        <dbReference type="ARBA" id="ARBA00005046"/>
    </source>
</evidence>
<gene>
    <name evidence="8" type="ORF">NE630_02680</name>
</gene>
<evidence type="ECO:0000256" key="5">
    <source>
        <dbReference type="ARBA" id="ARBA00047317"/>
    </source>
</evidence>
<dbReference type="Pfam" id="PF03453">
    <property type="entry name" value="MoeA_N"/>
    <property type="match status" value="1"/>
</dbReference>
<dbReference type="RefSeq" id="WP_008711583.1">
    <property type="nucleotide sequence ID" value="NZ_CABKQM010000008.1"/>
</dbReference>
<comment type="caution">
    <text evidence="8">The sequence shown here is derived from an EMBL/GenBank/DDBJ whole genome shotgun (WGS) entry which is preliminary data.</text>
</comment>
<dbReference type="AlphaFoldDB" id="A0AAW5JY54"/>
<evidence type="ECO:0000313" key="9">
    <source>
        <dbReference type="Proteomes" id="UP001205919"/>
    </source>
</evidence>
<dbReference type="GO" id="GO:0046872">
    <property type="term" value="F:metal ion binding"/>
    <property type="evidence" value="ECO:0007669"/>
    <property type="project" value="UniProtKB-UniRule"/>
</dbReference>
<dbReference type="InterPro" id="IPR005110">
    <property type="entry name" value="MoeA_linker/N"/>
</dbReference>
<evidence type="ECO:0000256" key="1">
    <source>
        <dbReference type="ARBA" id="ARBA00002901"/>
    </source>
</evidence>
<organism evidence="8 9">
    <name type="scientific">Cloacibacillus evryensis</name>
    <dbReference type="NCBI Taxonomy" id="508460"/>
    <lineage>
        <taxon>Bacteria</taxon>
        <taxon>Thermotogati</taxon>
        <taxon>Synergistota</taxon>
        <taxon>Synergistia</taxon>
        <taxon>Synergistales</taxon>
        <taxon>Synergistaceae</taxon>
        <taxon>Cloacibacillus</taxon>
    </lineage>
</organism>
<dbReference type="GO" id="GO:0061599">
    <property type="term" value="F:molybdopterin molybdotransferase activity"/>
    <property type="evidence" value="ECO:0007669"/>
    <property type="project" value="UniProtKB-UniRule"/>
</dbReference>
<comment type="cofactor">
    <cofactor evidence="6">
        <name>Mg(2+)</name>
        <dbReference type="ChEBI" id="CHEBI:18420"/>
    </cofactor>
</comment>
<evidence type="ECO:0000256" key="6">
    <source>
        <dbReference type="RuleBase" id="RU365090"/>
    </source>
</evidence>
<dbReference type="PANTHER" id="PTHR10192:SF5">
    <property type="entry name" value="GEPHYRIN"/>
    <property type="match status" value="1"/>
</dbReference>
<comment type="catalytic activity">
    <reaction evidence="5">
        <text>adenylyl-molybdopterin + molybdate = Mo-molybdopterin + AMP + H(+)</text>
        <dbReference type="Rhea" id="RHEA:35047"/>
        <dbReference type="ChEBI" id="CHEBI:15378"/>
        <dbReference type="ChEBI" id="CHEBI:36264"/>
        <dbReference type="ChEBI" id="CHEBI:62727"/>
        <dbReference type="ChEBI" id="CHEBI:71302"/>
        <dbReference type="ChEBI" id="CHEBI:456215"/>
        <dbReference type="EC" id="2.10.1.1"/>
    </reaction>
</comment>
<dbReference type="InterPro" id="IPR036135">
    <property type="entry name" value="MoeA_linker/N_sf"/>
</dbReference>
<dbReference type="InterPro" id="IPR036688">
    <property type="entry name" value="MoeA_C_domain_IV_sf"/>
</dbReference>
<keyword evidence="9" id="KW-1185">Reference proteome</keyword>
<dbReference type="SUPFAM" id="SSF53218">
    <property type="entry name" value="Molybdenum cofactor biosynthesis proteins"/>
    <property type="match status" value="1"/>
</dbReference>
<dbReference type="InterPro" id="IPR005111">
    <property type="entry name" value="MoeA_C_domain_IV"/>
</dbReference>
<dbReference type="SUPFAM" id="SSF63882">
    <property type="entry name" value="MoeA N-terminal region -like"/>
    <property type="match status" value="1"/>
</dbReference>
<dbReference type="Proteomes" id="UP001205919">
    <property type="component" value="Unassembled WGS sequence"/>
</dbReference>
<evidence type="ECO:0000256" key="3">
    <source>
        <dbReference type="ARBA" id="ARBA00010763"/>
    </source>
</evidence>
<dbReference type="Gene3D" id="3.40.980.10">
    <property type="entry name" value="MoaB/Mog-like domain"/>
    <property type="match status" value="1"/>
</dbReference>
<dbReference type="CDD" id="cd00887">
    <property type="entry name" value="MoeA"/>
    <property type="match status" value="1"/>
</dbReference>
<proteinExistence type="inferred from homology"/>
<feature type="domain" description="MoaB/Mog" evidence="7">
    <location>
        <begin position="188"/>
        <end position="330"/>
    </location>
</feature>
<dbReference type="EMBL" id="JANFYT010000004">
    <property type="protein sequence ID" value="MCQ4813326.1"/>
    <property type="molecule type" value="Genomic_DNA"/>
</dbReference>
<accession>A0AAW5JY54</accession>
<protein>
    <recommendedName>
        <fullName evidence="6">Molybdopterin molybdenumtransferase</fullName>
        <ecNumber evidence="6">2.10.1.1</ecNumber>
    </recommendedName>
</protein>